<reference evidence="1 2" key="1">
    <citation type="journal article" date="2019" name="Sci. Rep.">
        <title>Orb-weaving spider Araneus ventricosus genome elucidates the spidroin gene catalogue.</title>
        <authorList>
            <person name="Kono N."/>
            <person name="Nakamura H."/>
            <person name="Ohtoshi R."/>
            <person name="Moran D.A.P."/>
            <person name="Shinohara A."/>
            <person name="Yoshida Y."/>
            <person name="Fujiwara M."/>
            <person name="Mori M."/>
            <person name="Tomita M."/>
            <person name="Arakawa K."/>
        </authorList>
    </citation>
    <scope>NUCLEOTIDE SEQUENCE [LARGE SCALE GENOMIC DNA]</scope>
</reference>
<gene>
    <name evidence="1" type="ORF">AVEN_245607_1</name>
</gene>
<evidence type="ECO:0000313" key="2">
    <source>
        <dbReference type="Proteomes" id="UP000499080"/>
    </source>
</evidence>
<protein>
    <submittedName>
        <fullName evidence="1">Uncharacterized protein</fullName>
    </submittedName>
</protein>
<comment type="caution">
    <text evidence="1">The sequence shown here is derived from an EMBL/GenBank/DDBJ whole genome shotgun (WGS) entry which is preliminary data.</text>
</comment>
<dbReference type="AlphaFoldDB" id="A0A4Y2ITJ9"/>
<organism evidence="1 2">
    <name type="scientific">Araneus ventricosus</name>
    <name type="common">Orbweaver spider</name>
    <name type="synonym">Epeira ventricosa</name>
    <dbReference type="NCBI Taxonomy" id="182803"/>
    <lineage>
        <taxon>Eukaryota</taxon>
        <taxon>Metazoa</taxon>
        <taxon>Ecdysozoa</taxon>
        <taxon>Arthropoda</taxon>
        <taxon>Chelicerata</taxon>
        <taxon>Arachnida</taxon>
        <taxon>Araneae</taxon>
        <taxon>Araneomorphae</taxon>
        <taxon>Entelegynae</taxon>
        <taxon>Araneoidea</taxon>
        <taxon>Araneidae</taxon>
        <taxon>Araneus</taxon>
    </lineage>
</organism>
<proteinExistence type="predicted"/>
<evidence type="ECO:0000313" key="1">
    <source>
        <dbReference type="EMBL" id="GBM80904.1"/>
    </source>
</evidence>
<dbReference type="Proteomes" id="UP000499080">
    <property type="component" value="Unassembled WGS sequence"/>
</dbReference>
<name>A0A4Y2ITJ9_ARAVE</name>
<keyword evidence="2" id="KW-1185">Reference proteome</keyword>
<sequence length="127" mass="14660">MLIHICVSLGRKPRNLQKNSPEFAVKAQSVYKFLNNAGQEHYEGIEPITFSLRFMLFGHSVPLSMGTGSHCNALKLSFYYSGKMFDSAKYLVYWYYFREKTMSTLVHCQKNGNDSILYQIYSVEAHP</sequence>
<accession>A0A4Y2ITJ9</accession>
<dbReference type="EMBL" id="BGPR01002911">
    <property type="protein sequence ID" value="GBM80904.1"/>
    <property type="molecule type" value="Genomic_DNA"/>
</dbReference>